<feature type="compositionally biased region" description="Basic and acidic residues" evidence="1">
    <location>
        <begin position="87"/>
        <end position="99"/>
    </location>
</feature>
<protein>
    <submittedName>
        <fullName evidence="2">Uncharacterized protein</fullName>
    </submittedName>
</protein>
<accession>A0A0C9TUF8</accession>
<dbReference type="AlphaFoldDB" id="A0A0C9TUF8"/>
<evidence type="ECO:0000313" key="3">
    <source>
        <dbReference type="Proteomes" id="UP000053647"/>
    </source>
</evidence>
<reference evidence="2 3" key="1">
    <citation type="submission" date="2014-06" db="EMBL/GenBank/DDBJ databases">
        <authorList>
            <consortium name="DOE Joint Genome Institute"/>
            <person name="Kuo A."/>
            <person name="Kohler A."/>
            <person name="Nagy L.G."/>
            <person name="Floudas D."/>
            <person name="Copeland A."/>
            <person name="Barry K.W."/>
            <person name="Cichocki N."/>
            <person name="Veneault-Fourrey C."/>
            <person name="LaButti K."/>
            <person name="Lindquist E.A."/>
            <person name="Lipzen A."/>
            <person name="Lundell T."/>
            <person name="Morin E."/>
            <person name="Murat C."/>
            <person name="Sun H."/>
            <person name="Tunlid A."/>
            <person name="Henrissat B."/>
            <person name="Grigoriev I.V."/>
            <person name="Hibbett D.S."/>
            <person name="Martin F."/>
            <person name="Nordberg H.P."/>
            <person name="Cantor M.N."/>
            <person name="Hua S.X."/>
        </authorList>
    </citation>
    <scope>NUCLEOTIDE SEQUENCE [LARGE SCALE GENOMIC DNA]</scope>
    <source>
        <strain evidence="2 3">ATCC 200175</strain>
    </source>
</reference>
<dbReference type="EMBL" id="KN819347">
    <property type="protein sequence ID" value="KIJ13888.1"/>
    <property type="molecule type" value="Genomic_DNA"/>
</dbReference>
<evidence type="ECO:0000256" key="1">
    <source>
        <dbReference type="SAM" id="MobiDB-lite"/>
    </source>
</evidence>
<name>A0A0C9TUF8_PAXIN</name>
<sequence>MSARSTTVLPDFASSDYAEARLQLRNKGVAEDLVIPTLDILWTLTNAQECQHRNESLDPDPKSAREYDLPSAGATELCRRTLSQEQELTKREQRKESRNKVVPTPGVSVPPSPFFRTSSAFFCSSTCLLASSRFFVALRFWRSRNLWLAVSVSSESHSTNMASVHDSKLVE</sequence>
<evidence type="ECO:0000313" key="2">
    <source>
        <dbReference type="EMBL" id="KIJ13888.1"/>
    </source>
</evidence>
<dbReference type="HOGENOM" id="CLU_1563360_0_0_1"/>
<organism evidence="2 3">
    <name type="scientific">Paxillus involutus ATCC 200175</name>
    <dbReference type="NCBI Taxonomy" id="664439"/>
    <lineage>
        <taxon>Eukaryota</taxon>
        <taxon>Fungi</taxon>
        <taxon>Dikarya</taxon>
        <taxon>Basidiomycota</taxon>
        <taxon>Agaricomycotina</taxon>
        <taxon>Agaricomycetes</taxon>
        <taxon>Agaricomycetidae</taxon>
        <taxon>Boletales</taxon>
        <taxon>Paxilineae</taxon>
        <taxon>Paxillaceae</taxon>
        <taxon>Paxillus</taxon>
    </lineage>
</organism>
<reference evidence="3" key="2">
    <citation type="submission" date="2015-01" db="EMBL/GenBank/DDBJ databases">
        <title>Evolutionary Origins and Diversification of the Mycorrhizal Mutualists.</title>
        <authorList>
            <consortium name="DOE Joint Genome Institute"/>
            <consortium name="Mycorrhizal Genomics Consortium"/>
            <person name="Kohler A."/>
            <person name="Kuo A."/>
            <person name="Nagy L.G."/>
            <person name="Floudas D."/>
            <person name="Copeland A."/>
            <person name="Barry K.W."/>
            <person name="Cichocki N."/>
            <person name="Veneault-Fourrey C."/>
            <person name="LaButti K."/>
            <person name="Lindquist E.A."/>
            <person name="Lipzen A."/>
            <person name="Lundell T."/>
            <person name="Morin E."/>
            <person name="Murat C."/>
            <person name="Riley R."/>
            <person name="Ohm R."/>
            <person name="Sun H."/>
            <person name="Tunlid A."/>
            <person name="Henrissat B."/>
            <person name="Grigoriev I.V."/>
            <person name="Hibbett D.S."/>
            <person name="Martin F."/>
        </authorList>
    </citation>
    <scope>NUCLEOTIDE SEQUENCE [LARGE SCALE GENOMIC DNA]</scope>
    <source>
        <strain evidence="3">ATCC 200175</strain>
    </source>
</reference>
<proteinExistence type="predicted"/>
<feature type="region of interest" description="Disordered" evidence="1">
    <location>
        <begin position="80"/>
        <end position="105"/>
    </location>
</feature>
<keyword evidence="3" id="KW-1185">Reference proteome</keyword>
<gene>
    <name evidence="2" type="ORF">PAXINDRAFT_156299</name>
</gene>
<dbReference type="OrthoDB" id="2688210at2759"/>
<dbReference type="Proteomes" id="UP000053647">
    <property type="component" value="Unassembled WGS sequence"/>
</dbReference>